<protein>
    <submittedName>
        <fullName evidence="2">Serine hydrolase domain-containing protein</fullName>
        <ecNumber evidence="2">3.1.1.103</ecNumber>
    </submittedName>
</protein>
<dbReference type="InterPro" id="IPR012338">
    <property type="entry name" value="Beta-lactam/transpept-like"/>
</dbReference>
<reference evidence="3" key="1">
    <citation type="submission" date="2023-07" db="EMBL/GenBank/DDBJ databases">
        <title>30 novel species of actinomycetes from the DSMZ collection.</title>
        <authorList>
            <person name="Nouioui I."/>
        </authorList>
    </citation>
    <scope>NUCLEOTIDE SEQUENCE [LARGE SCALE GENOMIC DNA]</scope>
    <source>
        <strain evidence="3">DSM 41886</strain>
    </source>
</reference>
<organism evidence="2 3">
    <name type="scientific">Streptomyces johnsoniae</name>
    <dbReference type="NCBI Taxonomy" id="3075532"/>
    <lineage>
        <taxon>Bacteria</taxon>
        <taxon>Bacillati</taxon>
        <taxon>Actinomycetota</taxon>
        <taxon>Actinomycetes</taxon>
        <taxon>Kitasatosporales</taxon>
        <taxon>Streptomycetaceae</taxon>
        <taxon>Streptomyces</taxon>
    </lineage>
</organism>
<evidence type="ECO:0000313" key="2">
    <source>
        <dbReference type="EMBL" id="MDT0441469.1"/>
    </source>
</evidence>
<dbReference type="SUPFAM" id="SSF56601">
    <property type="entry name" value="beta-lactamase/transpeptidase-like"/>
    <property type="match status" value="1"/>
</dbReference>
<dbReference type="Gene3D" id="3.40.710.10">
    <property type="entry name" value="DD-peptidase/beta-lactamase superfamily"/>
    <property type="match status" value="1"/>
</dbReference>
<dbReference type="EC" id="3.1.1.103" evidence="2"/>
<dbReference type="InterPro" id="IPR001466">
    <property type="entry name" value="Beta-lactam-related"/>
</dbReference>
<dbReference type="PANTHER" id="PTHR46825:SF7">
    <property type="entry name" value="D-ALANYL-D-ALANINE CARBOXYPEPTIDASE"/>
    <property type="match status" value="1"/>
</dbReference>
<dbReference type="Proteomes" id="UP001183615">
    <property type="component" value="Unassembled WGS sequence"/>
</dbReference>
<dbReference type="InterPro" id="IPR050491">
    <property type="entry name" value="AmpC-like"/>
</dbReference>
<keyword evidence="3" id="KW-1185">Reference proteome</keyword>
<evidence type="ECO:0000259" key="1">
    <source>
        <dbReference type="Pfam" id="PF00144"/>
    </source>
</evidence>
<feature type="domain" description="Beta-lactamase-related" evidence="1">
    <location>
        <begin position="24"/>
        <end position="326"/>
    </location>
</feature>
<gene>
    <name evidence="2" type="ORF">RM779_02475</name>
</gene>
<dbReference type="GO" id="GO:0016787">
    <property type="term" value="F:hydrolase activity"/>
    <property type="evidence" value="ECO:0007669"/>
    <property type="project" value="UniProtKB-KW"/>
</dbReference>
<dbReference type="Pfam" id="PF00144">
    <property type="entry name" value="Beta-lactamase"/>
    <property type="match status" value="1"/>
</dbReference>
<dbReference type="PANTHER" id="PTHR46825">
    <property type="entry name" value="D-ALANYL-D-ALANINE-CARBOXYPEPTIDASE/ENDOPEPTIDASE AMPH"/>
    <property type="match status" value="1"/>
</dbReference>
<evidence type="ECO:0000313" key="3">
    <source>
        <dbReference type="Proteomes" id="UP001183615"/>
    </source>
</evidence>
<comment type="caution">
    <text evidence="2">The sequence shown here is derived from an EMBL/GenBank/DDBJ whole genome shotgun (WGS) entry which is preliminary data.</text>
</comment>
<dbReference type="RefSeq" id="WP_311615266.1">
    <property type="nucleotide sequence ID" value="NZ_JAVREV010000001.1"/>
</dbReference>
<sequence length="344" mass="35804">MDGLGRQLAAVADTVGPRTGLVVAAETPGGAAALCRGAADRAGATPVTDRTRFEIGSVTKTFTVLLLAEMAARGEVALGDPAGARGRPITLEHLATHTSGLPRLPRGLLRTALPGWFTNPYARYPPERLLPALARTRVRRTPGTRVRYSNFGVGLLGRLLAEEAGTDYAALLDARLLGPLGLGDTTTDPTLPQATGHWRGRPLPPWRIPALPGAGALRSSAADLLRFLGAHTAPDAFGAPDAAAPNGPLHAALREVLRPRSPGPGGPELPLAWSRRARPGHALYFHSGGTRGTSAFVGFCPAPRVHVVALAATAPTLRGRFIQEAYLLLRALAAAAVTSPADPS</sequence>
<dbReference type="EMBL" id="JAVREV010000001">
    <property type="protein sequence ID" value="MDT0441469.1"/>
    <property type="molecule type" value="Genomic_DNA"/>
</dbReference>
<name>A0ABU2RZ50_9ACTN</name>
<proteinExistence type="predicted"/>
<keyword evidence="2" id="KW-0378">Hydrolase</keyword>
<accession>A0ABU2RZ50</accession>